<gene>
    <name evidence="4" type="ORF">SAMN04515671_4060</name>
</gene>
<dbReference type="InterPro" id="IPR021447">
    <property type="entry name" value="DUF3097_C"/>
</dbReference>
<dbReference type="Pfam" id="PF11296">
    <property type="entry name" value="DUF3097_C"/>
    <property type="match status" value="1"/>
</dbReference>
<feature type="domain" description="DUF3097" evidence="3">
    <location>
        <begin position="64"/>
        <end position="123"/>
    </location>
</feature>
<feature type="compositionally biased region" description="Low complexity" evidence="1">
    <location>
        <begin position="30"/>
        <end position="39"/>
    </location>
</feature>
<evidence type="ECO:0000259" key="2">
    <source>
        <dbReference type="Pfam" id="PF11296"/>
    </source>
</evidence>
<evidence type="ECO:0000313" key="4">
    <source>
        <dbReference type="EMBL" id="SDP40111.1"/>
    </source>
</evidence>
<dbReference type="AlphaFoldDB" id="A0A1H0SE74"/>
<feature type="domain" description="DUF3097" evidence="2">
    <location>
        <begin position="151"/>
        <end position="308"/>
    </location>
</feature>
<evidence type="ECO:0008006" key="6">
    <source>
        <dbReference type="Google" id="ProtNLM"/>
    </source>
</evidence>
<name>A0A1H0SE74_9ACTN</name>
<keyword evidence="5" id="KW-1185">Reference proteome</keyword>
<reference evidence="4 5" key="1">
    <citation type="submission" date="2016-10" db="EMBL/GenBank/DDBJ databases">
        <authorList>
            <person name="de Groot N.N."/>
        </authorList>
    </citation>
    <scope>NUCLEOTIDE SEQUENCE [LARGE SCALE GENOMIC DNA]</scope>
    <source>
        <strain evidence="5">P4-7,KCTC 19426,CECT 7604</strain>
    </source>
</reference>
<accession>A0A1H0SE74</accession>
<sequence>MIPGPPRGAAVASAGVSKGYDDRVRIRYQAPAGAPARPARPARPADPYGQDILSTPRPRKQIPEVPAVVDVVAEDSASGFCGAVVVCTSTAVTLEDRKGNRRVFPLEPARFLIDGEPVTLVRPAAAAAAPVKSASGSRAVAGLRARTARAARIWVEGIHDAALIERVWGHDLRVEGIVVEPIDGLDNLPAAVAEFRPAADRRLGVLADHLVAGSKESRIAVQVTSPHVLITGHPYIDVWEAVRPESVGIRAWPSVPRGVDWKTGVCAALGISDTAVMWGRVNGAVGSYRDLATPLITAVERLIDFVTEQ</sequence>
<evidence type="ECO:0000313" key="5">
    <source>
        <dbReference type="Proteomes" id="UP000198741"/>
    </source>
</evidence>
<organism evidence="4 5">
    <name type="scientific">Nakamurella panacisegetis</name>
    <dbReference type="NCBI Taxonomy" id="1090615"/>
    <lineage>
        <taxon>Bacteria</taxon>
        <taxon>Bacillati</taxon>
        <taxon>Actinomycetota</taxon>
        <taxon>Actinomycetes</taxon>
        <taxon>Nakamurellales</taxon>
        <taxon>Nakamurellaceae</taxon>
        <taxon>Nakamurella</taxon>
    </lineage>
</organism>
<dbReference type="Proteomes" id="UP000198741">
    <property type="component" value="Chromosome I"/>
</dbReference>
<dbReference type="STRING" id="1090615.SAMN04515671_4060"/>
<protein>
    <recommendedName>
        <fullName evidence="6">DUF3097 domain-containing protein</fullName>
    </recommendedName>
</protein>
<dbReference type="EMBL" id="LT629710">
    <property type="protein sequence ID" value="SDP40111.1"/>
    <property type="molecule type" value="Genomic_DNA"/>
</dbReference>
<evidence type="ECO:0000256" key="1">
    <source>
        <dbReference type="SAM" id="MobiDB-lite"/>
    </source>
</evidence>
<proteinExistence type="predicted"/>
<dbReference type="Pfam" id="PF22845">
    <property type="entry name" value="DUF3097_N"/>
    <property type="match status" value="1"/>
</dbReference>
<dbReference type="InterPro" id="IPR053883">
    <property type="entry name" value="DUF3097_N"/>
</dbReference>
<evidence type="ECO:0000259" key="3">
    <source>
        <dbReference type="Pfam" id="PF22845"/>
    </source>
</evidence>
<feature type="region of interest" description="Disordered" evidence="1">
    <location>
        <begin position="27"/>
        <end position="57"/>
    </location>
</feature>